<evidence type="ECO:0000256" key="1">
    <source>
        <dbReference type="ARBA" id="ARBA00044755"/>
    </source>
</evidence>
<dbReference type="Proteomes" id="UP000189981">
    <property type="component" value="Unassembled WGS sequence"/>
</dbReference>
<dbReference type="PANTHER" id="PTHR35024">
    <property type="entry name" value="HYPOTHETICAL CYTOSOLIC PROTEIN"/>
    <property type="match status" value="1"/>
</dbReference>
<dbReference type="EMBL" id="FUYR01000003">
    <property type="protein sequence ID" value="SKB81850.1"/>
    <property type="molecule type" value="Genomic_DNA"/>
</dbReference>
<comment type="similarity">
    <text evidence="1">Belongs to the bactofilin family.</text>
</comment>
<dbReference type="Pfam" id="PF04519">
    <property type="entry name" value="Bactofilin"/>
    <property type="match status" value="1"/>
</dbReference>
<organism evidence="3 4">
    <name type="scientific">Daejeonella lutea</name>
    <dbReference type="NCBI Taxonomy" id="572036"/>
    <lineage>
        <taxon>Bacteria</taxon>
        <taxon>Pseudomonadati</taxon>
        <taxon>Bacteroidota</taxon>
        <taxon>Sphingobacteriia</taxon>
        <taxon>Sphingobacteriales</taxon>
        <taxon>Sphingobacteriaceae</taxon>
        <taxon>Daejeonella</taxon>
    </lineage>
</organism>
<evidence type="ECO:0000256" key="2">
    <source>
        <dbReference type="SAM" id="MobiDB-lite"/>
    </source>
</evidence>
<keyword evidence="4" id="KW-1185">Reference proteome</keyword>
<evidence type="ECO:0000313" key="4">
    <source>
        <dbReference type="Proteomes" id="UP000189981"/>
    </source>
</evidence>
<gene>
    <name evidence="3" type="ORF">SAMN05661099_2893</name>
</gene>
<dbReference type="InterPro" id="IPR007607">
    <property type="entry name" value="BacA/B"/>
</dbReference>
<sequence length="208" mass="22743">MTGKAVNFIQKFLNKKHSRQEIIADFHTTIIRVDDNFISSSSIILDEILRGNIYSLKEVIVAGTAEITGNVTSRTASISGKVYGDIISIDYADIKSTAVISGHIRASSISIEPGAVINGSIRIEGNIDERDLIEKVENRLPSPKVKEPAFLTYIIPEEVSDLEAPVKPEIRPAEINKRPGATVSLKTKTAKSSDPEQEGKHAAPTSWY</sequence>
<protein>
    <submittedName>
        <fullName evidence="3">Polymer-forming protein</fullName>
    </submittedName>
</protein>
<name>A0A1T5EDG8_9SPHI</name>
<proteinExistence type="inferred from homology"/>
<accession>A0A1T5EDG8</accession>
<feature type="region of interest" description="Disordered" evidence="2">
    <location>
        <begin position="170"/>
        <end position="208"/>
    </location>
</feature>
<dbReference type="AlphaFoldDB" id="A0A1T5EDG8"/>
<dbReference type="OrthoDB" id="5432602at2"/>
<evidence type="ECO:0000313" key="3">
    <source>
        <dbReference type="EMBL" id="SKB81850.1"/>
    </source>
</evidence>
<reference evidence="4" key="1">
    <citation type="submission" date="2017-02" db="EMBL/GenBank/DDBJ databases">
        <authorList>
            <person name="Varghese N."/>
            <person name="Submissions S."/>
        </authorList>
    </citation>
    <scope>NUCLEOTIDE SEQUENCE [LARGE SCALE GENOMIC DNA]</scope>
    <source>
        <strain evidence="4">DSM 22385</strain>
    </source>
</reference>
<dbReference type="PANTHER" id="PTHR35024:SF4">
    <property type="entry name" value="POLYMER-FORMING CYTOSKELETAL PROTEIN"/>
    <property type="match status" value="1"/>
</dbReference>
<dbReference type="STRING" id="572036.SAMN05661099_2893"/>
<dbReference type="RefSeq" id="WP_079703410.1">
    <property type="nucleotide sequence ID" value="NZ_FUYR01000003.1"/>
</dbReference>
<feature type="compositionally biased region" description="Basic and acidic residues" evidence="2">
    <location>
        <begin position="191"/>
        <end position="201"/>
    </location>
</feature>